<evidence type="ECO:0000259" key="2">
    <source>
        <dbReference type="Pfam" id="PF26604"/>
    </source>
</evidence>
<dbReference type="Pfam" id="PF26604">
    <property type="entry name" value="CBU_0592"/>
    <property type="match status" value="1"/>
</dbReference>
<evidence type="ECO:0000313" key="4">
    <source>
        <dbReference type="Proteomes" id="UP000613768"/>
    </source>
</evidence>
<gene>
    <name evidence="3" type="ORF">IFO71_09325</name>
</gene>
<dbReference type="Proteomes" id="UP000613768">
    <property type="component" value="Unassembled WGS sequence"/>
</dbReference>
<feature type="transmembrane region" description="Helical" evidence="1">
    <location>
        <begin position="34"/>
        <end position="51"/>
    </location>
</feature>
<dbReference type="EMBL" id="JACYTR010000015">
    <property type="protein sequence ID" value="MBD8525944.1"/>
    <property type="molecule type" value="Genomic_DNA"/>
</dbReference>
<evidence type="ECO:0000256" key="1">
    <source>
        <dbReference type="SAM" id="Phobius"/>
    </source>
</evidence>
<dbReference type="InterPro" id="IPR058058">
    <property type="entry name" value="CBU_0592-like"/>
</dbReference>
<protein>
    <recommendedName>
        <fullName evidence="2">CBU-0592-like domain-containing protein</fullName>
    </recommendedName>
</protein>
<keyword evidence="4" id="KW-1185">Reference proteome</keyword>
<sequence length="84" mass="8948">MSTVDWVASTGVSVLLLAFFLNQIGRLGDHSPTFLWMNFIGAGIASFAAWLGGIIPFVVLEGVWCLVAGWGLLRLAGRRKAVGA</sequence>
<evidence type="ECO:0000313" key="3">
    <source>
        <dbReference type="EMBL" id="MBD8525944.1"/>
    </source>
</evidence>
<dbReference type="RefSeq" id="WP_192029366.1">
    <property type="nucleotide sequence ID" value="NZ_JACYTR010000015.1"/>
</dbReference>
<keyword evidence="1" id="KW-0472">Membrane</keyword>
<comment type="caution">
    <text evidence="3">The sequence shown here is derived from an EMBL/GenBank/DDBJ whole genome shotgun (WGS) entry which is preliminary data.</text>
</comment>
<dbReference type="NCBIfam" id="NF047864">
    <property type="entry name" value="CBU_0592_membra"/>
    <property type="match status" value="1"/>
</dbReference>
<proteinExistence type="predicted"/>
<keyword evidence="1" id="KW-0812">Transmembrane</keyword>
<name>A0AAW3ZMS8_9GAMM</name>
<feature type="domain" description="CBU-0592-like" evidence="2">
    <location>
        <begin position="4"/>
        <end position="78"/>
    </location>
</feature>
<keyword evidence="1" id="KW-1133">Transmembrane helix</keyword>
<feature type="transmembrane region" description="Helical" evidence="1">
    <location>
        <begin position="6"/>
        <end position="22"/>
    </location>
</feature>
<organism evidence="3 4">
    <name type="scientific">Pseudomarimonas arenosa</name>
    <dbReference type="NCBI Taxonomy" id="2774145"/>
    <lineage>
        <taxon>Bacteria</taxon>
        <taxon>Pseudomonadati</taxon>
        <taxon>Pseudomonadota</taxon>
        <taxon>Gammaproteobacteria</taxon>
        <taxon>Lysobacterales</taxon>
        <taxon>Lysobacteraceae</taxon>
        <taxon>Pseudomarimonas</taxon>
    </lineage>
</organism>
<dbReference type="AlphaFoldDB" id="A0AAW3ZMS8"/>
<accession>A0AAW3ZMS8</accession>
<reference evidence="3 4" key="1">
    <citation type="submission" date="2020-09" db="EMBL/GenBank/DDBJ databases">
        <title>Pseudoxanthomonas sp. CAU 1598 isolated from sand of Yaerae Beach.</title>
        <authorList>
            <person name="Kim W."/>
        </authorList>
    </citation>
    <scope>NUCLEOTIDE SEQUENCE [LARGE SCALE GENOMIC DNA]</scope>
    <source>
        <strain evidence="3 4">CAU 1598</strain>
    </source>
</reference>